<dbReference type="InterPro" id="IPR010985">
    <property type="entry name" value="Ribbon_hlx_hlx"/>
</dbReference>
<dbReference type="AlphaFoldDB" id="K9YQC5"/>
<name>K9YQC5_DACS8</name>
<dbReference type="Proteomes" id="UP000010482">
    <property type="component" value="Chromosome"/>
</dbReference>
<dbReference type="eggNOG" id="COG4226">
    <property type="taxonomic scope" value="Bacteria"/>
</dbReference>
<organism evidence="1 2">
    <name type="scientific">Dactylococcopsis salina (strain PCC 8305)</name>
    <name type="common">Myxobactron salinum</name>
    <dbReference type="NCBI Taxonomy" id="13035"/>
    <lineage>
        <taxon>Bacteria</taxon>
        <taxon>Bacillati</taxon>
        <taxon>Cyanobacteriota</taxon>
        <taxon>Cyanophyceae</taxon>
        <taxon>Nodosilineales</taxon>
        <taxon>Cymatolegaceae</taxon>
        <taxon>Dactylococcopsis</taxon>
    </lineage>
</organism>
<gene>
    <name evidence="1" type="ORF">Dacsa_0290</name>
</gene>
<dbReference type="SUPFAM" id="SSF143100">
    <property type="entry name" value="TTHA1013/TTHA0281-like"/>
    <property type="match status" value="1"/>
</dbReference>
<evidence type="ECO:0000313" key="1">
    <source>
        <dbReference type="EMBL" id="AFZ49094.1"/>
    </source>
</evidence>
<reference evidence="1" key="1">
    <citation type="submission" date="2012-04" db="EMBL/GenBank/DDBJ databases">
        <title>Finished genome of Dactylococcopsis salina PCC 8305.</title>
        <authorList>
            <consortium name="US DOE Joint Genome Institute"/>
            <person name="Gugger M."/>
            <person name="Coursin T."/>
            <person name="Rippka R."/>
            <person name="Tandeau De Marsac N."/>
            <person name="Huntemann M."/>
            <person name="Wei C.-L."/>
            <person name="Han J."/>
            <person name="Detter J.C."/>
            <person name="Han C."/>
            <person name="Tapia R."/>
            <person name="Daligault H."/>
            <person name="Chen A."/>
            <person name="Krypides N."/>
            <person name="Mavromatis K."/>
            <person name="Markowitz V."/>
            <person name="Szeto E."/>
            <person name="Ivanova N."/>
            <person name="Ovchinnikova G."/>
            <person name="Pagani I."/>
            <person name="Pati A."/>
            <person name="Goodwin L."/>
            <person name="Peters L."/>
            <person name="Pitluck S."/>
            <person name="Woyke T."/>
            <person name="Kerfeld C."/>
        </authorList>
    </citation>
    <scope>NUCLEOTIDE SEQUENCE [LARGE SCALE GENOMIC DNA]</scope>
    <source>
        <strain evidence="1">PCC 8305</strain>
    </source>
</reference>
<keyword evidence="2" id="KW-1185">Reference proteome</keyword>
<dbReference type="GO" id="GO:0006355">
    <property type="term" value="P:regulation of DNA-templated transcription"/>
    <property type="evidence" value="ECO:0007669"/>
    <property type="project" value="InterPro"/>
</dbReference>
<dbReference type="KEGG" id="dsl:Dacsa_0290"/>
<dbReference type="InterPro" id="IPR008651">
    <property type="entry name" value="Uncharacterised_HicB"/>
</dbReference>
<sequence length="109" mass="12147">MIDPKNYTYRITWSPEDEEFVGLCAEFPSLSCLDENQVDALKGISELVADVVSDMEAKGETPPEPIANGEYSGKFQVRATPQLHRQLVIEAAEQNVSLNRHINTKLARA</sequence>
<accession>K9YQC5</accession>
<dbReference type="SUPFAM" id="SSF47598">
    <property type="entry name" value="Ribbon-helix-helix"/>
    <property type="match status" value="1"/>
</dbReference>
<dbReference type="EMBL" id="CP003944">
    <property type="protein sequence ID" value="AFZ49094.1"/>
    <property type="molecule type" value="Genomic_DNA"/>
</dbReference>
<dbReference type="HOGENOM" id="CLU_125405_1_0_3"/>
<proteinExistence type="predicted"/>
<protein>
    <submittedName>
        <fullName evidence="1">Protein encoded in hypervariable junctions of pilus gene clusters</fullName>
    </submittedName>
</protein>
<dbReference type="OrthoDB" id="9793107at2"/>
<dbReference type="STRING" id="13035.Dacsa_0290"/>
<evidence type="ECO:0000313" key="2">
    <source>
        <dbReference type="Proteomes" id="UP000010482"/>
    </source>
</evidence>
<dbReference type="InterPro" id="IPR035069">
    <property type="entry name" value="TTHA1013/TTHA0281-like"/>
</dbReference>
<dbReference type="Pfam" id="PF05534">
    <property type="entry name" value="HicB"/>
    <property type="match status" value="1"/>
</dbReference>